<protein>
    <submittedName>
        <fullName evidence="8">Arginine/lysine/ornithine decarboxylase</fullName>
    </submittedName>
</protein>
<evidence type="ECO:0000256" key="4">
    <source>
        <dbReference type="ARBA" id="ARBA00022898"/>
    </source>
</evidence>
<dbReference type="InterPro" id="IPR052357">
    <property type="entry name" value="Orn_Lys_Arg_decarboxylase-I"/>
</dbReference>
<evidence type="ECO:0000256" key="5">
    <source>
        <dbReference type="ARBA" id="ARBA00023239"/>
    </source>
</evidence>
<evidence type="ECO:0000313" key="8">
    <source>
        <dbReference type="EMBL" id="SHK35330.1"/>
    </source>
</evidence>
<evidence type="ECO:0000256" key="3">
    <source>
        <dbReference type="ARBA" id="ARBA00022793"/>
    </source>
</evidence>
<feature type="domain" description="Orn/Lys/Arg decarboxylase C-terminal" evidence="7">
    <location>
        <begin position="389"/>
        <end position="433"/>
    </location>
</feature>
<dbReference type="OrthoDB" id="9815233at2"/>
<feature type="domain" description="Orn/Lys/Arg decarboxylases family 1 pyridoxal-P attachment site" evidence="6">
    <location>
        <begin position="19"/>
        <end position="296"/>
    </location>
</feature>
<evidence type="ECO:0000313" key="9">
    <source>
        <dbReference type="Proteomes" id="UP000184386"/>
    </source>
</evidence>
<dbReference type="AlphaFoldDB" id="A0A1M6RSD7"/>
<dbReference type="InterPro" id="IPR036633">
    <property type="entry name" value="Prn/Lys/Arg_de-COase_C_sf"/>
</dbReference>
<dbReference type="SUPFAM" id="SSF55904">
    <property type="entry name" value="Ornithine decarboxylase C-terminal domain"/>
    <property type="match status" value="1"/>
</dbReference>
<dbReference type="STRING" id="1121322.SAMN02745136_02277"/>
<evidence type="ECO:0000259" key="6">
    <source>
        <dbReference type="Pfam" id="PF01276"/>
    </source>
</evidence>
<evidence type="ECO:0000256" key="1">
    <source>
        <dbReference type="ARBA" id="ARBA00001933"/>
    </source>
</evidence>
<comment type="similarity">
    <text evidence="2">Belongs to the Orn/Lys/Arg decarboxylase class-I family.</text>
</comment>
<name>A0A1M6RSD7_9FIRM</name>
<keyword evidence="4" id="KW-0663">Pyridoxal phosphate</keyword>
<dbReference type="Pfam" id="PF03711">
    <property type="entry name" value="OKR_DC_1_C"/>
    <property type="match status" value="1"/>
</dbReference>
<dbReference type="InterPro" id="IPR015424">
    <property type="entry name" value="PyrdxlP-dep_Trfase"/>
</dbReference>
<dbReference type="PANTHER" id="PTHR43277">
    <property type="entry name" value="ARGININE DECARBOXYLASE"/>
    <property type="match status" value="1"/>
</dbReference>
<dbReference type="Gene3D" id="3.90.100.10">
    <property type="entry name" value="Orn/Lys/Arg decarboxylase, C-terminal domain"/>
    <property type="match status" value="1"/>
</dbReference>
<accession>A0A1M6RSD7</accession>
<keyword evidence="9" id="KW-1185">Reference proteome</keyword>
<evidence type="ECO:0000256" key="2">
    <source>
        <dbReference type="ARBA" id="ARBA00010671"/>
    </source>
</evidence>
<keyword evidence="5" id="KW-0456">Lyase</keyword>
<organism evidence="8 9">
    <name type="scientific">Anaerocolumna jejuensis DSM 15929</name>
    <dbReference type="NCBI Taxonomy" id="1121322"/>
    <lineage>
        <taxon>Bacteria</taxon>
        <taxon>Bacillati</taxon>
        <taxon>Bacillota</taxon>
        <taxon>Clostridia</taxon>
        <taxon>Lachnospirales</taxon>
        <taxon>Lachnospiraceae</taxon>
        <taxon>Anaerocolumna</taxon>
    </lineage>
</organism>
<dbReference type="InterPro" id="IPR008286">
    <property type="entry name" value="Prn/Lys/Arg_de-COase_C"/>
</dbReference>
<reference evidence="8 9" key="1">
    <citation type="submission" date="2016-11" db="EMBL/GenBank/DDBJ databases">
        <authorList>
            <person name="Jaros S."/>
            <person name="Januszkiewicz K."/>
            <person name="Wedrychowicz H."/>
        </authorList>
    </citation>
    <scope>NUCLEOTIDE SEQUENCE [LARGE SCALE GENOMIC DNA]</scope>
    <source>
        <strain evidence="8 9">DSM 15929</strain>
    </source>
</reference>
<proteinExistence type="inferred from homology"/>
<dbReference type="SUPFAM" id="SSF53383">
    <property type="entry name" value="PLP-dependent transferases"/>
    <property type="match status" value="1"/>
</dbReference>
<gene>
    <name evidence="8" type="ORF">SAMN02745136_02277</name>
</gene>
<sequence length="463" mass="51767">MHMPGHKRNPELLTMVNPYSIDITEIEGFDNLHRPEGILKSGMEDWAKIYHSRHTYCLVGGSSAGILAGISACTNRGDKVLVARNCHKSVYNAIYLNGLKPIYLYPRMIKTFGINGSITLEATKELLKREKDIKLIVITSPTYEGVVSDIEGIAEIAHRHGIPLMVDEAHGAHLGLYPGFPKGSVTQGADIVVHSIHKTLPAFTQSALLHANGSLVKEEKLLRYLSIYQSTSPSYILMAGMEQCRELLENRGEELFHSYYNLLMEFYKAAGEFKNIRLLTDNLVREEGAFGFDPSKLVLSVKGTECTGTELYEKLLNTYKIQMEMVSGDYCLGMTSIGDRKEGFDRLREALFRIDKEMSGKKDIQKDVRKDVQEERNMEFISPPVIMSCEEALNAPSESIPLSNSKGKVSAEYVYLYPPGIPLLVPGEEITEELLLKMTALKEQGLTLQGMCDFSANRIKVVD</sequence>
<dbReference type="EMBL" id="FRAC01000011">
    <property type="protein sequence ID" value="SHK35330.1"/>
    <property type="molecule type" value="Genomic_DNA"/>
</dbReference>
<dbReference type="Gene3D" id="3.40.640.10">
    <property type="entry name" value="Type I PLP-dependent aspartate aminotransferase-like (Major domain)"/>
    <property type="match status" value="1"/>
</dbReference>
<evidence type="ECO:0000259" key="7">
    <source>
        <dbReference type="Pfam" id="PF03711"/>
    </source>
</evidence>
<keyword evidence="3" id="KW-0210">Decarboxylase</keyword>
<dbReference type="InterPro" id="IPR015421">
    <property type="entry name" value="PyrdxlP-dep_Trfase_major"/>
</dbReference>
<dbReference type="InterPro" id="IPR000310">
    <property type="entry name" value="Orn/Lys/Arg_deCO2ase_major_dom"/>
</dbReference>
<dbReference type="Proteomes" id="UP000184386">
    <property type="component" value="Unassembled WGS sequence"/>
</dbReference>
<dbReference type="GO" id="GO:0016831">
    <property type="term" value="F:carboxy-lyase activity"/>
    <property type="evidence" value="ECO:0007669"/>
    <property type="project" value="UniProtKB-KW"/>
</dbReference>
<dbReference type="PANTHER" id="PTHR43277:SF4">
    <property type="entry name" value="ARGININE DECARBOXYLASE"/>
    <property type="match status" value="1"/>
</dbReference>
<dbReference type="Pfam" id="PF01276">
    <property type="entry name" value="OKR_DC_1"/>
    <property type="match status" value="1"/>
</dbReference>
<comment type="cofactor">
    <cofactor evidence="1">
        <name>pyridoxal 5'-phosphate</name>
        <dbReference type="ChEBI" id="CHEBI:597326"/>
    </cofactor>
</comment>